<reference evidence="1" key="1">
    <citation type="submission" date="2022-07" db="EMBL/GenBank/DDBJ databases">
        <title>Genome Sequence of Lecanicillium saksenae.</title>
        <authorList>
            <person name="Buettner E."/>
        </authorList>
    </citation>
    <scope>NUCLEOTIDE SEQUENCE</scope>
    <source>
        <strain evidence="1">VT-O1</strain>
    </source>
</reference>
<gene>
    <name evidence="1" type="ORF">NLG97_g6255</name>
</gene>
<keyword evidence="2" id="KW-1185">Reference proteome</keyword>
<comment type="caution">
    <text evidence="1">The sequence shown here is derived from an EMBL/GenBank/DDBJ whole genome shotgun (WGS) entry which is preliminary data.</text>
</comment>
<organism evidence="1 2">
    <name type="scientific">Lecanicillium saksenae</name>
    <dbReference type="NCBI Taxonomy" id="468837"/>
    <lineage>
        <taxon>Eukaryota</taxon>
        <taxon>Fungi</taxon>
        <taxon>Dikarya</taxon>
        <taxon>Ascomycota</taxon>
        <taxon>Pezizomycotina</taxon>
        <taxon>Sordariomycetes</taxon>
        <taxon>Hypocreomycetidae</taxon>
        <taxon>Hypocreales</taxon>
        <taxon>Cordycipitaceae</taxon>
        <taxon>Lecanicillium</taxon>
    </lineage>
</organism>
<accession>A0ACC1QRH8</accession>
<dbReference type="EMBL" id="JANAKD010000803">
    <property type="protein sequence ID" value="KAJ3488125.1"/>
    <property type="molecule type" value="Genomic_DNA"/>
</dbReference>
<name>A0ACC1QRH8_9HYPO</name>
<evidence type="ECO:0000313" key="1">
    <source>
        <dbReference type="EMBL" id="KAJ3488125.1"/>
    </source>
</evidence>
<dbReference type="Proteomes" id="UP001148737">
    <property type="component" value="Unassembled WGS sequence"/>
</dbReference>
<sequence length="1459" mass="161772">MPDPNDYAVGWICAIQVEYVAAQELLDEEHDSLDFVFPSDRNEYTRGRIGRHNVVIAVLPDGEYGTASASSVATSMLDTFPNIKIGLMVGVGGGAPSSRHDIRLGDVVVSTPGQGMGGVFQYDFGKTIQGQSFQHTRLLNQPPTVLLTAIAGIRAQYARKGHRLTATIDEILQRNPRLRRDYKKPDSVTDKLFKSEIIHDVRGCGFCANDPNNLIARPERTEEEDNPAIHYGLIASANQLMKDAIVRDSLTTEKDVLCFEMEAGGLMNAFPCVVIRGICDYSDSHKAKEWQGYAAMTAAAFTKDLLNRIPPNRIESEKRILDVVSDLQAVAQVTLERTTEVRDIAKKHLEAEENFSKERLLEKQEKCHQLFRLAEGTDANYEWYKDRVADRVEDTCIWVLDHPHFQSWLKQDFGPLLVTADPGCGKSVLAKYLVDDGLPREAAICYFFFKDQDQNTPQKALCAILHQLFLQRPTLIKYAMEQYRTDGDAMIRSTQSLWSVMLASVNDPDAGSVIIVLDALDECKDVELTRFLRDIERQFLKTQTKYFKLKYFLTCRPYGQLVSKFYTLLENFQNIRIPGEEESEAISREIDLVIRHRVKQLPHLTPKIREYLEQMLKGNSNRTYLWVHLVFEHLDTEGFMMTLAGVDAAIATLPKSVNEAYEQILQRSKDQPMVRKALCIILAAKRPLTVAEMNIAVNTDPSQRSIHDFDLEDHDHFKSRLRSWCGLFVSIYQGRIYFLHQTARDFLLADATKPSNATQHLQWHGSVTSQESHRVLAKICVIFLSMCSPTAILWRERSLNAAFSITALIIRVTSRLQGFDKEAASFDGLGGTLANTSNDLMNHMDDFFYYSATAWGEHFRNANFEDNDPIMSVAVGICDGNSDSYQTWFPVTERSIFQRQQDYPSQAGNPGIADFAGLMVASYLGLTPVIKHLLDMGADIERRDQNGQTPLWWAASKGHENAVILLLSRKAETQARSYYGLNPILAAGVAEQAAVVRLLLERRTALELSKLPTLEELKPLHPNERSKYRVKFRYHHNENYTSVDEFGRTAMRVSAEASFRDTVVQLVRAGANVQDLDLERGTSLIHSAADGNEVFVKLALDAGASVTAADGFGRTPLLMAATHGHDSIFKLLLDKGSDALSRDANGDTPLSHAARRGNLDMVRCLLDRGADGLAKDASGRTPLSQAATYGQETIVQMLLEARCGTKPELVNDPTIMAGAARDGYESIVRILLENGAAYDGRGAYGLTPLSHAAERGHAGIVKLLMDRGANTEATNDEGATPMIMAAAAGYRTVVQLLIDGRANIEATTCYGQTALIAAASKGESPVVQLLLTNHANTEARDTTGGTALLEASIEGHPTVVGMLIEAGADVNVDDANGHSALWWATYLGKGDLIELLLENGAKELDDAQKGPCRFPSPPPAPRPQPPPFPSPSSSIQPSYVTDDYIPKGNYAIYDFAANW</sequence>
<proteinExistence type="predicted"/>
<protein>
    <submittedName>
        <fullName evidence="1">Uncharacterized protein</fullName>
    </submittedName>
</protein>
<evidence type="ECO:0000313" key="2">
    <source>
        <dbReference type="Proteomes" id="UP001148737"/>
    </source>
</evidence>